<feature type="non-terminal residue" evidence="1">
    <location>
        <position position="1"/>
    </location>
</feature>
<accession>X1SMX6</accession>
<dbReference type="InterPro" id="IPR019861">
    <property type="entry name" value="PorP/SprF_Bacteroidetes"/>
</dbReference>
<dbReference type="EMBL" id="BARW01013491">
    <property type="protein sequence ID" value="GAI80471.1"/>
    <property type="molecule type" value="Genomic_DNA"/>
</dbReference>
<proteinExistence type="predicted"/>
<gene>
    <name evidence="1" type="ORF">S12H4_24690</name>
</gene>
<comment type="caution">
    <text evidence="1">The sequence shown here is derived from an EMBL/GenBank/DDBJ whole genome shotgun (WGS) entry which is preliminary data.</text>
</comment>
<dbReference type="NCBIfam" id="TIGR03519">
    <property type="entry name" value="T9SS_PorP_fam"/>
    <property type="match status" value="1"/>
</dbReference>
<name>X1SMX6_9ZZZZ</name>
<organism evidence="1">
    <name type="scientific">marine sediment metagenome</name>
    <dbReference type="NCBI Taxonomy" id="412755"/>
    <lineage>
        <taxon>unclassified sequences</taxon>
        <taxon>metagenomes</taxon>
        <taxon>ecological metagenomes</taxon>
    </lineage>
</organism>
<evidence type="ECO:0000313" key="1">
    <source>
        <dbReference type="EMBL" id="GAI80471.1"/>
    </source>
</evidence>
<sequence length="142" mass="16201">SGETFTHYGPDATVGLYFFSSTYHAGLSLTNLLGNKLIIGEDTAITNLSRLKQHYYLHGGYKYLVNRELSIEPTIILRKVAAIPLQVDFNVRVWYGKRQWDRSKIWGGLSFRSQDAVTIMVGFAYQRKIEIGYSYDIGINQL</sequence>
<evidence type="ECO:0008006" key="2">
    <source>
        <dbReference type="Google" id="ProtNLM"/>
    </source>
</evidence>
<protein>
    <recommendedName>
        <fullName evidence="2">Type IX secretion system membrane protein PorP/SprF</fullName>
    </recommendedName>
</protein>
<dbReference type="AlphaFoldDB" id="X1SMX6"/>
<feature type="non-terminal residue" evidence="1">
    <location>
        <position position="142"/>
    </location>
</feature>
<reference evidence="1" key="1">
    <citation type="journal article" date="2014" name="Front. Microbiol.">
        <title>High frequency of phylogenetically diverse reductive dehalogenase-homologous genes in deep subseafloor sedimentary metagenomes.</title>
        <authorList>
            <person name="Kawai M."/>
            <person name="Futagami T."/>
            <person name="Toyoda A."/>
            <person name="Takaki Y."/>
            <person name="Nishi S."/>
            <person name="Hori S."/>
            <person name="Arai W."/>
            <person name="Tsubouchi T."/>
            <person name="Morono Y."/>
            <person name="Uchiyama I."/>
            <person name="Ito T."/>
            <person name="Fujiyama A."/>
            <person name="Inagaki F."/>
            <person name="Takami H."/>
        </authorList>
    </citation>
    <scope>NUCLEOTIDE SEQUENCE</scope>
    <source>
        <strain evidence="1">Expedition CK06-06</strain>
    </source>
</reference>
<dbReference type="Pfam" id="PF11751">
    <property type="entry name" value="PorP_SprF"/>
    <property type="match status" value="1"/>
</dbReference>